<organism evidence="2 3">
    <name type="scientific">Streptomyces corynorhini</name>
    <dbReference type="NCBI Taxonomy" id="2282652"/>
    <lineage>
        <taxon>Bacteria</taxon>
        <taxon>Bacillati</taxon>
        <taxon>Actinomycetota</taxon>
        <taxon>Actinomycetes</taxon>
        <taxon>Kitasatosporales</taxon>
        <taxon>Streptomycetaceae</taxon>
        <taxon>Streptomyces</taxon>
    </lineage>
</organism>
<dbReference type="RefSeq" id="WP_114626230.1">
    <property type="nucleotide sequence ID" value="NZ_QQNA01000228.1"/>
</dbReference>
<sequence>MSTPDETSPQGFWAELRDAVQLRTILLIAGVLLLQLGFILSYIGAFHAPKPHKIPVAVVAPAQVSQQTVAGLNGIASSPVEAEPVASRAAAEERIRTGRAAAALLVDPSGTEDTLLVASGGGKAEADAVTAVITRADADQRRTVTAQDIVPLQSGDGRGLSGFYLVIGWIVGGYLVAALLGVAAGARPLTARRAVFRLGAMVPYAILSGLGGALVADSVLGALTGHFLALWGVGALLVLSAATVTMAFQSLFGVIGIGITVLVFVILGNPSAGGAYQPSLLPTFWRSISGWLPNGAGTDTVRRVVYLGAEGITGPLLVIGAYAVAGALVAVLVSLLRARRGTAGPAVTAGATD</sequence>
<dbReference type="AlphaFoldDB" id="A0A370B678"/>
<accession>A0A370B678</accession>
<evidence type="ECO:0000313" key="2">
    <source>
        <dbReference type="EMBL" id="RDG35363.1"/>
    </source>
</evidence>
<dbReference type="OrthoDB" id="3217869at2"/>
<evidence type="ECO:0000256" key="1">
    <source>
        <dbReference type="SAM" id="Phobius"/>
    </source>
</evidence>
<protein>
    <submittedName>
        <fullName evidence="2">DUF3533 domain-containing protein</fullName>
    </submittedName>
</protein>
<proteinExistence type="predicted"/>
<dbReference type="EMBL" id="QQNA01000228">
    <property type="protein sequence ID" value="RDG35363.1"/>
    <property type="molecule type" value="Genomic_DNA"/>
</dbReference>
<dbReference type="Proteomes" id="UP000253741">
    <property type="component" value="Unassembled WGS sequence"/>
</dbReference>
<feature type="transmembrane region" description="Helical" evidence="1">
    <location>
        <begin position="25"/>
        <end position="45"/>
    </location>
</feature>
<feature type="transmembrane region" description="Helical" evidence="1">
    <location>
        <begin position="195"/>
        <end position="216"/>
    </location>
</feature>
<feature type="transmembrane region" description="Helical" evidence="1">
    <location>
        <begin position="316"/>
        <end position="336"/>
    </location>
</feature>
<comment type="caution">
    <text evidence="2">The sequence shown here is derived from an EMBL/GenBank/DDBJ whole genome shotgun (WGS) entry which is preliminary data.</text>
</comment>
<keyword evidence="1" id="KW-0812">Transmembrane</keyword>
<keyword evidence="1" id="KW-1133">Transmembrane helix</keyword>
<keyword evidence="3" id="KW-1185">Reference proteome</keyword>
<name>A0A370B678_9ACTN</name>
<feature type="transmembrane region" description="Helical" evidence="1">
    <location>
        <begin position="222"/>
        <end position="244"/>
    </location>
</feature>
<feature type="transmembrane region" description="Helical" evidence="1">
    <location>
        <begin position="251"/>
        <end position="272"/>
    </location>
</feature>
<evidence type="ECO:0000313" key="3">
    <source>
        <dbReference type="Proteomes" id="UP000253741"/>
    </source>
</evidence>
<feature type="transmembrane region" description="Helical" evidence="1">
    <location>
        <begin position="162"/>
        <end position="183"/>
    </location>
</feature>
<reference evidence="2 3" key="1">
    <citation type="submission" date="2018-07" db="EMBL/GenBank/DDBJ databases">
        <title>Streptomyces species from bats.</title>
        <authorList>
            <person name="Dunlap C."/>
        </authorList>
    </citation>
    <scope>NUCLEOTIDE SEQUENCE [LARGE SCALE GENOMIC DNA]</scope>
    <source>
        <strain evidence="2 3">AC230</strain>
    </source>
</reference>
<gene>
    <name evidence="2" type="ORF">DVH02_25675</name>
</gene>
<keyword evidence="1" id="KW-0472">Membrane</keyword>